<dbReference type="InterPro" id="IPR036678">
    <property type="entry name" value="MutS_con_dom_sf"/>
</dbReference>
<evidence type="ECO:0000256" key="4">
    <source>
        <dbReference type="ARBA" id="ARBA00022840"/>
    </source>
</evidence>
<dbReference type="GO" id="GO:0140664">
    <property type="term" value="F:ATP-dependent DNA damage sensor activity"/>
    <property type="evidence" value="ECO:0007669"/>
    <property type="project" value="InterPro"/>
</dbReference>
<dbReference type="EMBL" id="JALJOU010000001">
    <property type="protein sequence ID" value="KAK9846574.1"/>
    <property type="molecule type" value="Genomic_DNA"/>
</dbReference>
<evidence type="ECO:0000313" key="9">
    <source>
        <dbReference type="Proteomes" id="UP001445335"/>
    </source>
</evidence>
<dbReference type="PIRSF" id="PIRSF037677">
    <property type="entry name" value="DNA_mis_repair_Msh6"/>
    <property type="match status" value="1"/>
</dbReference>
<evidence type="ECO:0000259" key="7">
    <source>
        <dbReference type="PROSITE" id="PS00486"/>
    </source>
</evidence>
<dbReference type="InterPro" id="IPR016151">
    <property type="entry name" value="DNA_mismatch_repair_MutS_N"/>
</dbReference>
<dbReference type="InterPro" id="IPR036187">
    <property type="entry name" value="DNA_mismatch_repair_MutS_sf"/>
</dbReference>
<sequence length="949" mass="98696">MSLSKKPLKSSYNQRSAVSLVTPEQSAPEPAAKAQGTSAKRQKLCQLLDGGDRQSEQFRKVESRFSWLEDKNTPDGRGRRKGDPNFDERTVTVPEQFYKQLSASQQQYWAIKKKYRDVILFFKVGKFYELYADDAQIGHDVLNWKLTVTGVGHCLQVGCPESGIDEAVARLVAAGYKVARVEQMESAAEAKAARGGKATIRRELTRVHTPAIATDNIGSDAVHLLALHEEEQPAQWAAGAAAAKFSFAFLDAAAGRFYVGAVHDDAGRANLSALLTQVAPREVLFARGGLSAATARCLASPPVPLQLSPVEPGAEFPDPVDMGAYEEGAQMQARLGHLRLPAEVCAAGAASLAALAALRRHLMRLHADDELASSAHVVAPYSAYAGALRLDGPTLANLELLENSCGTAEGSLMACLDTCASPGGRRLLRRWLCRPLRDLGGIAARQDAVAELAKRPGLAGPLRAGLRHLGDLERALGQARNASAQPAAGLPGWAVDAAQRRRLAAVGAVSVAAREAAALLATLAKGGDDYAGRGPAEGGLLAAAAAAAPGSDSAPMAALGAIDAALDWVAPNAKGGKGKAKKGGGARVVKLRAAAWEAHVQPRTGGGEEDEEAAQRAAEVACTTDLLARLHAYRDAWERLEAALSTVDVLAAFAEFGATANGPTCRAELLPAGVAGGSVMDLEALWHPCARAGSGGAVVPNDLRLGTSAHPERALLLTGPNMGGKSTLLRAACVAVVLAQMGCPVPAASAKLTVTDQIFTRLGAQDRILSGESTFMVECSEAAAILRHATASSLVVLDELGRGTSTFDGYAIAYAVLKHLSAALDARLLFATHYFGLTAEFAGDVRVANGHMAALVGGGAHGERGDHSTAGGPSYGLQVARLAGIPASVVASASEAGARIETKLQGVFAGRASQPLAAPEIRLLHALGGAAAGSRIVQLWHEARRVIGA</sequence>
<dbReference type="InterPro" id="IPR027417">
    <property type="entry name" value="P-loop_NTPase"/>
</dbReference>
<feature type="region of interest" description="Disordered" evidence="6">
    <location>
        <begin position="1"/>
        <end position="40"/>
    </location>
</feature>
<dbReference type="InterPro" id="IPR045076">
    <property type="entry name" value="MutS"/>
</dbReference>
<name>A0AAW1SL36_9CHLO</name>
<dbReference type="InterPro" id="IPR007695">
    <property type="entry name" value="DNA_mismatch_repair_MutS-lik_N"/>
</dbReference>
<reference evidence="8 9" key="1">
    <citation type="journal article" date="2024" name="Nat. Commun.">
        <title>Phylogenomics reveals the evolutionary origins of lichenization in chlorophyte algae.</title>
        <authorList>
            <person name="Puginier C."/>
            <person name="Libourel C."/>
            <person name="Otte J."/>
            <person name="Skaloud P."/>
            <person name="Haon M."/>
            <person name="Grisel S."/>
            <person name="Petersen M."/>
            <person name="Berrin J.G."/>
            <person name="Delaux P.M."/>
            <person name="Dal Grande F."/>
            <person name="Keller J."/>
        </authorList>
    </citation>
    <scope>NUCLEOTIDE SEQUENCE [LARGE SCALE GENOMIC DNA]</scope>
    <source>
        <strain evidence="8 9">SAG 245.80</strain>
    </source>
</reference>
<dbReference type="Pfam" id="PF01624">
    <property type="entry name" value="MutS_I"/>
    <property type="match status" value="1"/>
</dbReference>
<dbReference type="PANTHER" id="PTHR11361:SF148">
    <property type="entry name" value="DNA MISMATCH REPAIR PROTEIN MSH6"/>
    <property type="match status" value="1"/>
</dbReference>
<dbReference type="GO" id="GO:0032301">
    <property type="term" value="C:MutSalpha complex"/>
    <property type="evidence" value="ECO:0007669"/>
    <property type="project" value="TreeGrafter"/>
</dbReference>
<proteinExistence type="inferred from homology"/>
<comment type="similarity">
    <text evidence="1">Belongs to the DNA mismatch repair MutS family.</text>
</comment>
<feature type="domain" description="DNA mismatch repair proteins mutS family" evidence="7">
    <location>
        <begin position="793"/>
        <end position="809"/>
    </location>
</feature>
<keyword evidence="2" id="KW-0547">Nucleotide-binding</keyword>
<dbReference type="GO" id="GO:0006298">
    <property type="term" value="P:mismatch repair"/>
    <property type="evidence" value="ECO:0007669"/>
    <property type="project" value="InterPro"/>
</dbReference>
<keyword evidence="3" id="KW-0227">DNA damage</keyword>
<dbReference type="Pfam" id="PF05192">
    <property type="entry name" value="MutS_III"/>
    <property type="match status" value="1"/>
</dbReference>
<comment type="caution">
    <text evidence="8">The sequence shown here is derived from an EMBL/GenBank/DDBJ whole genome shotgun (WGS) entry which is preliminary data.</text>
</comment>
<dbReference type="PROSITE" id="PS00486">
    <property type="entry name" value="DNA_MISMATCH_REPAIR_2"/>
    <property type="match status" value="1"/>
</dbReference>
<dbReference type="SUPFAM" id="SSF55271">
    <property type="entry name" value="DNA repair protein MutS, domain I"/>
    <property type="match status" value="1"/>
</dbReference>
<protein>
    <recommendedName>
        <fullName evidence="7">DNA mismatch repair proteins mutS family domain-containing protein</fullName>
    </recommendedName>
</protein>
<dbReference type="SUPFAM" id="SSF53150">
    <property type="entry name" value="DNA repair protein MutS, domain II"/>
    <property type="match status" value="1"/>
</dbReference>
<dbReference type="AlphaFoldDB" id="A0AAW1SL36"/>
<dbReference type="PANTHER" id="PTHR11361">
    <property type="entry name" value="DNA MISMATCH REPAIR PROTEIN MUTS FAMILY MEMBER"/>
    <property type="match status" value="1"/>
</dbReference>
<dbReference type="Gene3D" id="3.40.50.300">
    <property type="entry name" value="P-loop containing nucleotide triphosphate hydrolases"/>
    <property type="match status" value="1"/>
</dbReference>
<dbReference type="GO" id="GO:0030983">
    <property type="term" value="F:mismatched DNA binding"/>
    <property type="evidence" value="ECO:0007669"/>
    <property type="project" value="InterPro"/>
</dbReference>
<accession>A0AAW1SL36</accession>
<evidence type="ECO:0000256" key="1">
    <source>
        <dbReference type="ARBA" id="ARBA00006271"/>
    </source>
</evidence>
<evidence type="ECO:0000256" key="6">
    <source>
        <dbReference type="SAM" id="MobiDB-lite"/>
    </source>
</evidence>
<dbReference type="InterPro" id="IPR017261">
    <property type="entry name" value="DNA_mismatch_repair_MutS/MSH"/>
</dbReference>
<organism evidence="8 9">
    <name type="scientific">Elliptochloris bilobata</name>
    <dbReference type="NCBI Taxonomy" id="381761"/>
    <lineage>
        <taxon>Eukaryota</taxon>
        <taxon>Viridiplantae</taxon>
        <taxon>Chlorophyta</taxon>
        <taxon>core chlorophytes</taxon>
        <taxon>Trebouxiophyceae</taxon>
        <taxon>Trebouxiophyceae incertae sedis</taxon>
        <taxon>Elliptochloris clade</taxon>
        <taxon>Elliptochloris</taxon>
    </lineage>
</organism>
<keyword evidence="5" id="KW-0238">DNA-binding</keyword>
<dbReference type="Gene3D" id="3.30.420.110">
    <property type="entry name" value="MutS, connector domain"/>
    <property type="match status" value="1"/>
</dbReference>
<keyword evidence="4" id="KW-0067">ATP-binding</keyword>
<dbReference type="InterPro" id="IPR000432">
    <property type="entry name" value="DNA_mismatch_repair_MutS_C"/>
</dbReference>
<dbReference type="SMART" id="SM00533">
    <property type="entry name" value="MUTSd"/>
    <property type="match status" value="1"/>
</dbReference>
<evidence type="ECO:0000256" key="2">
    <source>
        <dbReference type="ARBA" id="ARBA00022741"/>
    </source>
</evidence>
<evidence type="ECO:0000256" key="3">
    <source>
        <dbReference type="ARBA" id="ARBA00022763"/>
    </source>
</evidence>
<dbReference type="InterPro" id="IPR007696">
    <property type="entry name" value="DNA_mismatch_repair_MutS_core"/>
</dbReference>
<dbReference type="SUPFAM" id="SSF48334">
    <property type="entry name" value="DNA repair protein MutS, domain III"/>
    <property type="match status" value="1"/>
</dbReference>
<feature type="region of interest" description="Disordered" evidence="6">
    <location>
        <begin position="69"/>
        <end position="88"/>
    </location>
</feature>
<dbReference type="GO" id="GO:0005524">
    <property type="term" value="F:ATP binding"/>
    <property type="evidence" value="ECO:0007669"/>
    <property type="project" value="UniProtKB-KW"/>
</dbReference>
<dbReference type="Pfam" id="PF00488">
    <property type="entry name" value="MutS_V"/>
    <property type="match status" value="1"/>
</dbReference>
<evidence type="ECO:0000313" key="8">
    <source>
        <dbReference type="EMBL" id="KAK9846574.1"/>
    </source>
</evidence>
<dbReference type="SMART" id="SM00534">
    <property type="entry name" value="MUTSac"/>
    <property type="match status" value="1"/>
</dbReference>
<dbReference type="SUPFAM" id="SSF52540">
    <property type="entry name" value="P-loop containing nucleoside triphosphate hydrolases"/>
    <property type="match status" value="1"/>
</dbReference>
<feature type="compositionally biased region" description="Polar residues" evidence="6">
    <location>
        <begin position="10"/>
        <end position="25"/>
    </location>
</feature>
<dbReference type="Proteomes" id="UP001445335">
    <property type="component" value="Unassembled WGS sequence"/>
</dbReference>
<evidence type="ECO:0000256" key="5">
    <source>
        <dbReference type="ARBA" id="ARBA00023125"/>
    </source>
</evidence>
<gene>
    <name evidence="8" type="ORF">WJX81_006840</name>
</gene>
<dbReference type="Gene3D" id="3.40.1170.10">
    <property type="entry name" value="DNA repair protein MutS, domain I"/>
    <property type="match status" value="1"/>
</dbReference>
<dbReference type="Gene3D" id="1.10.1420.10">
    <property type="match status" value="1"/>
</dbReference>
<keyword evidence="9" id="KW-1185">Reference proteome</keyword>